<feature type="compositionally biased region" description="Low complexity" evidence="1">
    <location>
        <begin position="230"/>
        <end position="247"/>
    </location>
</feature>
<feature type="region of interest" description="Disordered" evidence="1">
    <location>
        <begin position="1"/>
        <end position="30"/>
    </location>
</feature>
<feature type="compositionally biased region" description="Polar residues" evidence="1">
    <location>
        <begin position="73"/>
        <end position="88"/>
    </location>
</feature>
<keyword evidence="3" id="KW-1185">Reference proteome</keyword>
<feature type="region of interest" description="Disordered" evidence="1">
    <location>
        <begin position="149"/>
        <end position="186"/>
    </location>
</feature>
<feature type="region of interest" description="Disordered" evidence="1">
    <location>
        <begin position="433"/>
        <end position="453"/>
    </location>
</feature>
<sequence length="1535" mass="163524">MRPQLPHRSPIPHSPAAPSTPTTQGDQGIGEVACNGATASAADGCWEPQQVQGVLLSVGHSPGLVDRVPVVNKNKSSGTQKTILSTGTPEHPSPGGALGASGRKIRRRVSLEDLVTKLHRRSSATLSSNTFSSNTSSLFTSTCSYNSISSSTSSIPSSSTSSSNRLSSSNSTSVLSTSLTSGSSSCITSPNTNFSTGKSFSQPPWSLASSLSPFHASSSPIDTSQTAPQHSTSGSVTTVASGSSHAAVGNATTTTTLSTAPIYHLNTTKTTTLDKTFSTTPHIIPPILNSIYSNVLATAVPTTPMNHQNSITTTTTTISTTSHCLTQPHHASTTISMSNATASSAATVPNTTPCLLLQAQHQQIANTDIGFGNPHLSHTGINTPTSTTMVVSTTASTTYTRVSNTTTTPITSIISTKSSYIISHSSPSITCLPSPSTTSLHSPSTTSLHTPSTNIIPLPSLTNVPTSTTVSLPSHSTSSLSSIIATSTATSFIPFKSLDTKDEECVLEPQCETVVSQTGQICTTVQDATTPPFPTQGDNQSITFNTVSPVFPIREASIPPCLSTEDTIPSVHIIQAAIADVSFTNDIAPAVPALAVTEFLMQAPPTIEATTSSPTTGDNTMAVPITENIPPGFTIPIVSTTEDTIQPATTTPFSTNEVPTPSIPLIEEITPLIPTTQSTTIPLPISKTGTCHNMANATIHQAEACTLASESGGSASEAGVAETSVPSSIMKPSTPEFGVEENNFPMAIVSSPTQKAYIPPLEANVPTQETSLSKSETQEPTSETGILMSEFVIPISEPDIPTSEAVSLEHLTPSPLLFSQKESNLPSTLEASITSLEEKVLQQKDTSLIDLSEGDLVVKSGSTTSLESILPSHIPVVQKLEGSVVPTAHTSKDIDHVPISESVKSLQNTKSPPLNSNDALVPALKMDPYNSKMESIPSFPHQEPPVSLSDNVTCLSTFDTSLSSQGTNYLLSEAVSSLQNLETSLITQQNPQDLISKSVMCLDMSVSPQNSESSSIIKEKNVSYTSESLSTSTSDMSLPLLCKVPKADNSAVVSNPEANVNTLLLSCMLKPEESVLTMPEMLTCNQNINNNYYNSQIFKSIVKKDSHSREHKGANDAIREQLSVCDHYEKISKQLSGCNRSPIDSSNFSNDYKLSHINENFTVKEEFEKYRNSESNLNISLETHCADNKTIAEGDGASNNANLTEDKGVSREQCDNVYVNNRTVEQDMKIVCNDNVRDNLQCKINNMFIPCDNLQDICDLVGETSKKNSDDKDSLVDKLCLRQSPEGYRHTIVDKEDPRSIPGDLVSIENVFKDVTLDNQYNILDKKVQKCLNKDGCKMLGTNTNDLEKCIQIRIDKDCHIMACSEILKNSSQNNMDSAVAEINSKEEKGSQQTALENIKTSTVKQSQIKNPIPNCNKDQSCMFASNLSDSKQTSDAVFDNTSEADLPCVTSVAEAVSHITSLSVVPHDLQLTAISDENEASYTAVAAEPYNTAESVSHLSHKLTTSVWAAQDDITLRSDESHIATELDSSITTA</sequence>
<feature type="region of interest" description="Disordered" evidence="1">
    <location>
        <begin position="73"/>
        <end position="104"/>
    </location>
</feature>
<reference evidence="2 3" key="1">
    <citation type="submission" date="2024-05" db="EMBL/GenBank/DDBJ databases">
        <authorList>
            <person name="Wallberg A."/>
        </authorList>
    </citation>
    <scope>NUCLEOTIDE SEQUENCE [LARGE SCALE GENOMIC DNA]</scope>
</reference>
<organism evidence="2 3">
    <name type="scientific">Meganyctiphanes norvegica</name>
    <name type="common">Northern krill</name>
    <name type="synonym">Thysanopoda norvegica</name>
    <dbReference type="NCBI Taxonomy" id="48144"/>
    <lineage>
        <taxon>Eukaryota</taxon>
        <taxon>Metazoa</taxon>
        <taxon>Ecdysozoa</taxon>
        <taxon>Arthropoda</taxon>
        <taxon>Crustacea</taxon>
        <taxon>Multicrustacea</taxon>
        <taxon>Malacostraca</taxon>
        <taxon>Eumalacostraca</taxon>
        <taxon>Eucarida</taxon>
        <taxon>Euphausiacea</taxon>
        <taxon>Euphausiidae</taxon>
        <taxon>Meganyctiphanes</taxon>
    </lineage>
</organism>
<gene>
    <name evidence="2" type="ORF">MNOR_LOCUS12992</name>
</gene>
<evidence type="ECO:0000313" key="2">
    <source>
        <dbReference type="EMBL" id="CAL4086409.1"/>
    </source>
</evidence>
<comment type="caution">
    <text evidence="2">The sequence shown here is derived from an EMBL/GenBank/DDBJ whole genome shotgun (WGS) entry which is preliminary data.</text>
</comment>
<dbReference type="Proteomes" id="UP001497623">
    <property type="component" value="Unassembled WGS sequence"/>
</dbReference>
<accession>A0AAV2QI74</accession>
<evidence type="ECO:0000256" key="1">
    <source>
        <dbReference type="SAM" id="MobiDB-lite"/>
    </source>
</evidence>
<dbReference type="EMBL" id="CAXKWB010007283">
    <property type="protein sequence ID" value="CAL4086409.1"/>
    <property type="molecule type" value="Genomic_DNA"/>
</dbReference>
<proteinExistence type="predicted"/>
<feature type="compositionally biased region" description="Low complexity" evidence="1">
    <location>
        <begin position="14"/>
        <end position="23"/>
    </location>
</feature>
<evidence type="ECO:0000313" key="3">
    <source>
        <dbReference type="Proteomes" id="UP001497623"/>
    </source>
</evidence>
<name>A0AAV2QI74_MEGNR</name>
<feature type="region of interest" description="Disordered" evidence="1">
    <location>
        <begin position="216"/>
        <end position="247"/>
    </location>
</feature>
<protein>
    <submittedName>
        <fullName evidence="2">Uncharacterized protein</fullName>
    </submittedName>
</protein>
<feature type="non-terminal residue" evidence="2">
    <location>
        <position position="1535"/>
    </location>
</feature>